<gene>
    <name evidence="1" type="ORF">ASS94_00780</name>
</gene>
<dbReference type="RefSeq" id="WP_069854289.1">
    <property type="nucleotide sequence ID" value="NZ_LNPX01000004.1"/>
</dbReference>
<evidence type="ECO:0000313" key="2">
    <source>
        <dbReference type="Proteomes" id="UP000095464"/>
    </source>
</evidence>
<dbReference type="EMBL" id="LNPX01000004">
    <property type="protein sequence ID" value="OEK58889.1"/>
    <property type="molecule type" value="Genomic_DNA"/>
</dbReference>
<proteinExistence type="predicted"/>
<protein>
    <submittedName>
        <fullName evidence="1">Uncharacterized protein</fullName>
    </submittedName>
</protein>
<evidence type="ECO:0000313" key="1">
    <source>
        <dbReference type="EMBL" id="OEK58889.1"/>
    </source>
</evidence>
<name>A0AAP7IFU8_9STAP</name>
<sequence>MIKEDIDALEQHILKLIEQSKTHTPTEMILGNIPHSTVVNFNYGIKDNPLKVNTSTLYKIVKRLDELEGTKHYYKDLCNLIKQFVEKNIMVASVSYLVSEFGLNYTTLHKLTDYKLKTPYRLITLKQYAEQVEKIRCKKG</sequence>
<comment type="caution">
    <text evidence="1">The sequence shown here is derived from an EMBL/GenBank/DDBJ whole genome shotgun (WGS) entry which is preliminary data.</text>
</comment>
<dbReference type="AlphaFoldDB" id="A0AAP7IFU8"/>
<dbReference type="Proteomes" id="UP000095464">
    <property type="component" value="Unassembled WGS sequence"/>
</dbReference>
<organism evidence="1 2">
    <name type="scientific">Staphylococcus equorum</name>
    <dbReference type="NCBI Taxonomy" id="246432"/>
    <lineage>
        <taxon>Bacteria</taxon>
        <taxon>Bacillati</taxon>
        <taxon>Bacillota</taxon>
        <taxon>Bacilli</taxon>
        <taxon>Bacillales</taxon>
        <taxon>Staphylococcaceae</taxon>
        <taxon>Staphylococcus</taxon>
    </lineage>
</organism>
<accession>A0AAP7IFU8</accession>
<reference evidence="2" key="1">
    <citation type="submission" date="2015-11" db="EMBL/GenBank/DDBJ databases">
        <title>Genomic diversity of Staphylococcus saprophyticus strains from urinary tract infections, animal surfaces, and fermented foods.</title>
        <authorList>
            <person name="Wolfe B.E."/>
        </authorList>
    </citation>
    <scope>NUCLEOTIDE SEQUENCE [LARGE SCALE GENOMIC DNA]</scope>
    <source>
        <strain evidence="2">738_7</strain>
    </source>
</reference>